<keyword evidence="2" id="KW-1185">Reference proteome</keyword>
<evidence type="ECO:0000313" key="1">
    <source>
        <dbReference type="EMBL" id="TFK62750.1"/>
    </source>
</evidence>
<organism evidence="1 2">
    <name type="scientific">Pluteus cervinus</name>
    <dbReference type="NCBI Taxonomy" id="181527"/>
    <lineage>
        <taxon>Eukaryota</taxon>
        <taxon>Fungi</taxon>
        <taxon>Dikarya</taxon>
        <taxon>Basidiomycota</taxon>
        <taxon>Agaricomycotina</taxon>
        <taxon>Agaricomycetes</taxon>
        <taxon>Agaricomycetidae</taxon>
        <taxon>Agaricales</taxon>
        <taxon>Pluteineae</taxon>
        <taxon>Pluteaceae</taxon>
        <taxon>Pluteus</taxon>
    </lineage>
</organism>
<dbReference type="Proteomes" id="UP000308600">
    <property type="component" value="Unassembled WGS sequence"/>
</dbReference>
<proteinExistence type="predicted"/>
<gene>
    <name evidence="1" type="ORF">BDN72DRAFT_964340</name>
</gene>
<protein>
    <submittedName>
        <fullName evidence="1">Uncharacterized protein</fullName>
    </submittedName>
</protein>
<sequence>MKQKLRLLEHEWYRRGQLRLQGNIDTLSCILVILVLPARSGRLLFHVDLTKSLDSTVSRSEEMPRFEVNGYSIGAPIVDAHGDNSLLRSEENISPIPFESIFATDSSSSLSQLDSMSYAETGDDEILAAYDAFYDSFEESDTEESSVSSSDI</sequence>
<name>A0ACD3ABF4_9AGAR</name>
<evidence type="ECO:0000313" key="2">
    <source>
        <dbReference type="Proteomes" id="UP000308600"/>
    </source>
</evidence>
<dbReference type="EMBL" id="ML208562">
    <property type="protein sequence ID" value="TFK62750.1"/>
    <property type="molecule type" value="Genomic_DNA"/>
</dbReference>
<accession>A0ACD3ABF4</accession>
<reference evidence="1 2" key="1">
    <citation type="journal article" date="2019" name="Nat. Ecol. Evol.">
        <title>Megaphylogeny resolves global patterns of mushroom evolution.</title>
        <authorList>
            <person name="Varga T."/>
            <person name="Krizsan K."/>
            <person name="Foldi C."/>
            <person name="Dima B."/>
            <person name="Sanchez-Garcia M."/>
            <person name="Sanchez-Ramirez S."/>
            <person name="Szollosi G.J."/>
            <person name="Szarkandi J.G."/>
            <person name="Papp V."/>
            <person name="Albert L."/>
            <person name="Andreopoulos W."/>
            <person name="Angelini C."/>
            <person name="Antonin V."/>
            <person name="Barry K.W."/>
            <person name="Bougher N.L."/>
            <person name="Buchanan P."/>
            <person name="Buyck B."/>
            <person name="Bense V."/>
            <person name="Catcheside P."/>
            <person name="Chovatia M."/>
            <person name="Cooper J."/>
            <person name="Damon W."/>
            <person name="Desjardin D."/>
            <person name="Finy P."/>
            <person name="Geml J."/>
            <person name="Haridas S."/>
            <person name="Hughes K."/>
            <person name="Justo A."/>
            <person name="Karasinski D."/>
            <person name="Kautmanova I."/>
            <person name="Kiss B."/>
            <person name="Kocsube S."/>
            <person name="Kotiranta H."/>
            <person name="LaButti K.M."/>
            <person name="Lechner B.E."/>
            <person name="Liimatainen K."/>
            <person name="Lipzen A."/>
            <person name="Lukacs Z."/>
            <person name="Mihaltcheva S."/>
            <person name="Morgado L.N."/>
            <person name="Niskanen T."/>
            <person name="Noordeloos M.E."/>
            <person name="Ohm R.A."/>
            <person name="Ortiz-Santana B."/>
            <person name="Ovrebo C."/>
            <person name="Racz N."/>
            <person name="Riley R."/>
            <person name="Savchenko A."/>
            <person name="Shiryaev A."/>
            <person name="Soop K."/>
            <person name="Spirin V."/>
            <person name="Szebenyi C."/>
            <person name="Tomsovsky M."/>
            <person name="Tulloss R.E."/>
            <person name="Uehling J."/>
            <person name="Grigoriev I.V."/>
            <person name="Vagvolgyi C."/>
            <person name="Papp T."/>
            <person name="Martin F.M."/>
            <person name="Miettinen O."/>
            <person name="Hibbett D.S."/>
            <person name="Nagy L.G."/>
        </authorList>
    </citation>
    <scope>NUCLEOTIDE SEQUENCE [LARGE SCALE GENOMIC DNA]</scope>
    <source>
        <strain evidence="1 2">NL-1719</strain>
    </source>
</reference>